<protein>
    <submittedName>
        <fullName evidence="3">Glycosyltransferase</fullName>
        <ecNumber evidence="3">2.4.-.-</ecNumber>
    </submittedName>
</protein>
<accession>A0ABS9V344</accession>
<feature type="transmembrane region" description="Helical" evidence="1">
    <location>
        <begin position="266"/>
        <end position="285"/>
    </location>
</feature>
<sequence>MQFSVIIPVYNRPEEIDALLESLVIQELMPFEVIIVEDGSSVRCELIVRAYSDRLNLKYFFIENRGQGFARNFGMEKAAGDFFVMFDSDCIIPTGYFKALKLAIESRSLDAFGGPDAASSEFSMLQKAMNYSMTSFLTTGGIRGKLKDPAKYQARGYNMGLTKNAFMASGGFIDPNKGEDIELSIRLKKLGYKLELVEEAFVYHNRKSTLTSFFKQSFSFGRNRINISRYHPDAVKMVHLLPLFFLVFWIVTIVFNVLLPLFWLASINNIILILWLVAILISATVANQSLFVGFLAVITSFGQLSAYGLGLLCEWFVKKTKG</sequence>
<dbReference type="InterPro" id="IPR050834">
    <property type="entry name" value="Glycosyltransf_2"/>
</dbReference>
<proteinExistence type="predicted"/>
<keyword evidence="3" id="KW-0328">Glycosyltransferase</keyword>
<dbReference type="GO" id="GO:0016757">
    <property type="term" value="F:glycosyltransferase activity"/>
    <property type="evidence" value="ECO:0007669"/>
    <property type="project" value="UniProtKB-KW"/>
</dbReference>
<evidence type="ECO:0000256" key="1">
    <source>
        <dbReference type="SAM" id="Phobius"/>
    </source>
</evidence>
<keyword evidence="1" id="KW-0812">Transmembrane</keyword>
<organism evidence="3 4">
    <name type="scientific">Belliella filtrata</name>
    <dbReference type="NCBI Taxonomy" id="2923435"/>
    <lineage>
        <taxon>Bacteria</taxon>
        <taxon>Pseudomonadati</taxon>
        <taxon>Bacteroidota</taxon>
        <taxon>Cytophagia</taxon>
        <taxon>Cytophagales</taxon>
        <taxon>Cyclobacteriaceae</taxon>
        <taxon>Belliella</taxon>
    </lineage>
</organism>
<feature type="transmembrane region" description="Helical" evidence="1">
    <location>
        <begin position="291"/>
        <end position="317"/>
    </location>
</feature>
<dbReference type="PANTHER" id="PTHR43685">
    <property type="entry name" value="GLYCOSYLTRANSFERASE"/>
    <property type="match status" value="1"/>
</dbReference>
<keyword evidence="4" id="KW-1185">Reference proteome</keyword>
<dbReference type="Pfam" id="PF00535">
    <property type="entry name" value="Glycos_transf_2"/>
    <property type="match status" value="1"/>
</dbReference>
<dbReference type="InterPro" id="IPR029044">
    <property type="entry name" value="Nucleotide-diphossugar_trans"/>
</dbReference>
<dbReference type="SUPFAM" id="SSF53448">
    <property type="entry name" value="Nucleotide-diphospho-sugar transferases"/>
    <property type="match status" value="1"/>
</dbReference>
<comment type="caution">
    <text evidence="3">The sequence shown here is derived from an EMBL/GenBank/DDBJ whole genome shotgun (WGS) entry which is preliminary data.</text>
</comment>
<feature type="transmembrane region" description="Helical" evidence="1">
    <location>
        <begin position="237"/>
        <end position="259"/>
    </location>
</feature>
<dbReference type="RefSeq" id="WP_241349165.1">
    <property type="nucleotide sequence ID" value="NZ_JAKZGP010000047.1"/>
</dbReference>
<keyword evidence="3" id="KW-0808">Transferase</keyword>
<gene>
    <name evidence="3" type="ORF">MM239_15455</name>
</gene>
<dbReference type="Gene3D" id="3.90.550.10">
    <property type="entry name" value="Spore Coat Polysaccharide Biosynthesis Protein SpsA, Chain A"/>
    <property type="match status" value="1"/>
</dbReference>
<evidence type="ECO:0000313" key="3">
    <source>
        <dbReference type="EMBL" id="MCH7410803.1"/>
    </source>
</evidence>
<keyword evidence="1" id="KW-1133">Transmembrane helix</keyword>
<dbReference type="EMBL" id="JAKZGP010000047">
    <property type="protein sequence ID" value="MCH7410803.1"/>
    <property type="molecule type" value="Genomic_DNA"/>
</dbReference>
<evidence type="ECO:0000313" key="4">
    <source>
        <dbReference type="Proteomes" id="UP001165489"/>
    </source>
</evidence>
<name>A0ABS9V344_9BACT</name>
<dbReference type="EC" id="2.4.-.-" evidence="3"/>
<dbReference type="PANTHER" id="PTHR43685:SF3">
    <property type="entry name" value="SLR2126 PROTEIN"/>
    <property type="match status" value="1"/>
</dbReference>
<reference evidence="3" key="1">
    <citation type="submission" date="2022-03" db="EMBL/GenBank/DDBJ databases">
        <title>De novo assembled genomes of Belliella spp. (Cyclobacteriaceae) strains.</title>
        <authorList>
            <person name="Szabo A."/>
            <person name="Korponai K."/>
            <person name="Felfoldi T."/>
        </authorList>
    </citation>
    <scope>NUCLEOTIDE SEQUENCE</scope>
    <source>
        <strain evidence="3">DSM 111904</strain>
    </source>
</reference>
<dbReference type="InterPro" id="IPR001173">
    <property type="entry name" value="Glyco_trans_2-like"/>
</dbReference>
<evidence type="ECO:0000259" key="2">
    <source>
        <dbReference type="Pfam" id="PF00535"/>
    </source>
</evidence>
<dbReference type="Proteomes" id="UP001165489">
    <property type="component" value="Unassembled WGS sequence"/>
</dbReference>
<keyword evidence="1" id="KW-0472">Membrane</keyword>
<feature type="domain" description="Glycosyltransferase 2-like" evidence="2">
    <location>
        <begin position="4"/>
        <end position="134"/>
    </location>
</feature>